<dbReference type="AlphaFoldDB" id="A0A5J4UYE7"/>
<name>A0A5J4UYE7_9EUKA</name>
<dbReference type="EMBL" id="SNRW01011223">
    <property type="protein sequence ID" value="KAA6375448.1"/>
    <property type="molecule type" value="Genomic_DNA"/>
</dbReference>
<evidence type="ECO:0000313" key="1">
    <source>
        <dbReference type="EMBL" id="KAA6375448.1"/>
    </source>
</evidence>
<dbReference type="Proteomes" id="UP000324800">
    <property type="component" value="Unassembled WGS sequence"/>
</dbReference>
<protein>
    <submittedName>
        <fullName evidence="1">Uncharacterized protein</fullName>
    </submittedName>
</protein>
<evidence type="ECO:0000313" key="2">
    <source>
        <dbReference type="Proteomes" id="UP000324800"/>
    </source>
</evidence>
<accession>A0A5J4UYE7</accession>
<dbReference type="InterPro" id="IPR036168">
    <property type="entry name" value="AP2_Mu_C_sf"/>
</dbReference>
<organism evidence="1 2">
    <name type="scientific">Streblomastix strix</name>
    <dbReference type="NCBI Taxonomy" id="222440"/>
    <lineage>
        <taxon>Eukaryota</taxon>
        <taxon>Metamonada</taxon>
        <taxon>Preaxostyla</taxon>
        <taxon>Oxymonadida</taxon>
        <taxon>Streblomastigidae</taxon>
        <taxon>Streblomastix</taxon>
    </lineage>
</organism>
<reference evidence="1 2" key="1">
    <citation type="submission" date="2019-03" db="EMBL/GenBank/DDBJ databases">
        <title>Single cell metagenomics reveals metabolic interactions within the superorganism composed of flagellate Streblomastix strix and complex community of Bacteroidetes bacteria on its surface.</title>
        <authorList>
            <person name="Treitli S.C."/>
            <person name="Kolisko M."/>
            <person name="Husnik F."/>
            <person name="Keeling P."/>
            <person name="Hampl V."/>
        </authorList>
    </citation>
    <scope>NUCLEOTIDE SEQUENCE [LARGE SCALE GENOMIC DNA]</scope>
    <source>
        <strain evidence="1">ST1C</strain>
    </source>
</reference>
<comment type="caution">
    <text evidence="1">The sequence shown here is derived from an EMBL/GenBank/DDBJ whole genome shotgun (WGS) entry which is preliminary data.</text>
</comment>
<dbReference type="SUPFAM" id="SSF49447">
    <property type="entry name" value="Second domain of Mu2 adaptin subunit (ap50) of ap2 adaptor"/>
    <property type="match status" value="1"/>
</dbReference>
<gene>
    <name evidence="1" type="ORF">EZS28_029026</name>
</gene>
<proteinExistence type="predicted"/>
<dbReference type="Gene3D" id="2.60.40.1170">
    <property type="entry name" value="Mu homology domain, subdomain B"/>
    <property type="match status" value="2"/>
</dbReference>
<dbReference type="OrthoDB" id="10259133at2759"/>
<sequence length="234" mass="26536">MISCEIERTITSKSFMALTVELKLGLLQNARTSEQLLNQSSNSTSSIYSSISNIIRSGDIILEDALFDSVVDYHHMDIKSPVQVHIQLKEVSKHTLEIFIRLIPNISQSESNLSITRFLCVLPLPSLVANVTFQLQQKNGSYIGLDMLRSKDLSEIGSNPKIGEMCQYRIEERQAHWQSAPFRQGEEPSVVIRITSDEDTNMSAVWKRRLGLLYCDFTIPDYATSGINFLLFWS</sequence>